<evidence type="ECO:0000313" key="4">
    <source>
        <dbReference type="Proteomes" id="UP000012106"/>
    </source>
</evidence>
<evidence type="ECO:0000313" key="3">
    <source>
        <dbReference type="EMBL" id="EMN20992.1"/>
    </source>
</evidence>
<dbReference type="Proteomes" id="UP000012106">
    <property type="component" value="Unassembled WGS sequence"/>
</dbReference>
<keyword evidence="1" id="KW-0472">Membrane</keyword>
<evidence type="ECO:0000313" key="2">
    <source>
        <dbReference type="EMBL" id="EMN20093.1"/>
    </source>
</evidence>
<proteinExistence type="predicted"/>
<reference evidence="3 4" key="1">
    <citation type="submission" date="2013-01" db="EMBL/GenBank/DDBJ databases">
        <authorList>
            <person name="Harkins D.M."/>
            <person name="Durkin A.S."/>
            <person name="Brinkac L.M."/>
            <person name="Haft D.H."/>
            <person name="Selengut J.D."/>
            <person name="Sanka R."/>
            <person name="DePew J."/>
            <person name="Purushe J."/>
            <person name="Hartskeerl R.A."/>
            <person name="Ahmed A."/>
            <person name="van der Linden H."/>
            <person name="Goris M.G.A."/>
            <person name="Vinetz J.M."/>
            <person name="Sutton G.G."/>
            <person name="Nierman W.C."/>
            <person name="Fouts D.E."/>
        </authorList>
    </citation>
    <scope>NUCLEOTIDE SEQUENCE [LARGE SCALE GENOMIC DNA]</scope>
    <source>
        <strain evidence="3 4">MAVJ 401</strain>
    </source>
</reference>
<gene>
    <name evidence="3" type="ORF">LEP1GSC063_0245</name>
    <name evidence="2" type="ORF">LEP1GSC063_0723</name>
</gene>
<feature type="transmembrane region" description="Helical" evidence="1">
    <location>
        <begin position="18"/>
        <end position="36"/>
    </location>
</feature>
<dbReference type="EMBL" id="AHMU02000062">
    <property type="protein sequence ID" value="EMN20992.1"/>
    <property type="molecule type" value="Genomic_DNA"/>
</dbReference>
<organism evidence="3 4">
    <name type="scientific">Leptospira santarosai serovar Arenal str. MAVJ 401</name>
    <dbReference type="NCBI Taxonomy" id="1049976"/>
    <lineage>
        <taxon>Bacteria</taxon>
        <taxon>Pseudomonadati</taxon>
        <taxon>Spirochaetota</taxon>
        <taxon>Spirochaetia</taxon>
        <taxon>Leptospirales</taxon>
        <taxon>Leptospiraceae</taxon>
        <taxon>Leptospira</taxon>
    </lineage>
</organism>
<protein>
    <submittedName>
        <fullName evidence="3">Uncharacterized protein</fullName>
    </submittedName>
</protein>
<keyword evidence="1" id="KW-0812">Transmembrane</keyword>
<dbReference type="AlphaFoldDB" id="M6JZT1"/>
<sequence length="37" mass="4350">MGMRLYYGNMMKGAVERVLFHIIGFEILFLMILFASH</sequence>
<dbReference type="EMBL" id="AHMU02000072">
    <property type="protein sequence ID" value="EMN20093.1"/>
    <property type="molecule type" value="Genomic_DNA"/>
</dbReference>
<comment type="caution">
    <text evidence="3">The sequence shown here is derived from an EMBL/GenBank/DDBJ whole genome shotgun (WGS) entry which is preliminary data.</text>
</comment>
<accession>M6JZT1</accession>
<name>M6JZT1_9LEPT</name>
<keyword evidence="1" id="KW-1133">Transmembrane helix</keyword>
<evidence type="ECO:0000256" key="1">
    <source>
        <dbReference type="SAM" id="Phobius"/>
    </source>
</evidence>